<dbReference type="EMBL" id="AP008210">
    <property type="protein sequence ID" value="BAF14065.1"/>
    <property type="molecule type" value="Genomic_DNA"/>
</dbReference>
<reference evidence="1 2" key="1">
    <citation type="journal article" date="2005" name="Nature">
        <title>The map-based sequence of the rice genome.</title>
        <authorList>
            <consortium name="International rice genome sequencing project (IRGSP)"/>
            <person name="Matsumoto T."/>
            <person name="Wu J."/>
            <person name="Kanamori H."/>
            <person name="Katayose Y."/>
            <person name="Fujisawa M."/>
            <person name="Namiki N."/>
            <person name="Mizuno H."/>
            <person name="Yamamoto K."/>
            <person name="Antonio B.A."/>
            <person name="Baba T."/>
            <person name="Sakata K."/>
            <person name="Nagamura Y."/>
            <person name="Aoki H."/>
            <person name="Arikawa K."/>
            <person name="Arita K."/>
            <person name="Bito T."/>
            <person name="Chiden Y."/>
            <person name="Fujitsuka N."/>
            <person name="Fukunaka R."/>
            <person name="Hamada M."/>
            <person name="Harada C."/>
            <person name="Hayashi A."/>
            <person name="Hijishita S."/>
            <person name="Honda M."/>
            <person name="Hosokawa S."/>
            <person name="Ichikawa Y."/>
            <person name="Idonuma A."/>
            <person name="Iijima M."/>
            <person name="Ikeda M."/>
            <person name="Ikeno M."/>
            <person name="Ito K."/>
            <person name="Ito S."/>
            <person name="Ito T."/>
            <person name="Ito Y."/>
            <person name="Ito Y."/>
            <person name="Iwabuchi A."/>
            <person name="Kamiya K."/>
            <person name="Karasawa W."/>
            <person name="Kurita K."/>
            <person name="Katagiri S."/>
            <person name="Kikuta A."/>
            <person name="Kobayashi H."/>
            <person name="Kobayashi N."/>
            <person name="Machita K."/>
            <person name="Maehara T."/>
            <person name="Masukawa M."/>
            <person name="Mizubayashi T."/>
            <person name="Mukai Y."/>
            <person name="Nagasaki H."/>
            <person name="Nagata Y."/>
            <person name="Naito S."/>
            <person name="Nakashima M."/>
            <person name="Nakama Y."/>
            <person name="Nakamichi Y."/>
            <person name="Nakamura M."/>
            <person name="Meguro A."/>
            <person name="Negishi M."/>
            <person name="Ohta I."/>
            <person name="Ohta T."/>
            <person name="Okamoto M."/>
            <person name="Ono N."/>
            <person name="Saji S."/>
            <person name="Sakaguchi M."/>
            <person name="Sakai K."/>
            <person name="Shibata M."/>
            <person name="Shimokawa T."/>
            <person name="Song J."/>
            <person name="Takazaki Y."/>
            <person name="Terasawa K."/>
            <person name="Tsugane M."/>
            <person name="Tsuji K."/>
            <person name="Ueda S."/>
            <person name="Waki K."/>
            <person name="Yamagata H."/>
            <person name="Yamamoto M."/>
            <person name="Yamamoto S."/>
            <person name="Yamane H."/>
            <person name="Yoshiki S."/>
            <person name="Yoshihara R."/>
            <person name="Yukawa K."/>
            <person name="Zhong H."/>
            <person name="Yano M."/>
            <person name="Yuan Q."/>
            <person name="Ouyang S."/>
            <person name="Liu J."/>
            <person name="Jones K.M."/>
            <person name="Gansberger K."/>
            <person name="Moffat K."/>
            <person name="Hill J."/>
            <person name="Bera J."/>
            <person name="Fadrosh D."/>
            <person name="Jin S."/>
            <person name="Johri S."/>
            <person name="Kim M."/>
            <person name="Overton L."/>
            <person name="Reardon M."/>
            <person name="Tsitrin T."/>
            <person name="Vuong H."/>
            <person name="Weaver B."/>
            <person name="Ciecko A."/>
            <person name="Tallon L."/>
            <person name="Jackson J."/>
            <person name="Pai G."/>
            <person name="Aken S.V."/>
            <person name="Utterback T."/>
            <person name="Reidmuller S."/>
            <person name="Feldblyum T."/>
            <person name="Hsiao J."/>
            <person name="Zismann V."/>
            <person name="Iobst S."/>
            <person name="de Vazeille A.R."/>
            <person name="Buell C.R."/>
            <person name="Ying K."/>
            <person name="Li Y."/>
            <person name="Lu T."/>
            <person name="Huang Y."/>
            <person name="Zhao Q."/>
            <person name="Feng Q."/>
            <person name="Zhang L."/>
            <person name="Zhu J."/>
            <person name="Weng Q."/>
            <person name="Mu J."/>
            <person name="Lu Y."/>
            <person name="Fan D."/>
            <person name="Liu Y."/>
            <person name="Guan J."/>
            <person name="Zhang Y."/>
            <person name="Yu S."/>
            <person name="Liu X."/>
            <person name="Zhang Y."/>
            <person name="Hong G."/>
            <person name="Han B."/>
            <person name="Choisne N."/>
            <person name="Demange N."/>
            <person name="Orjeda G."/>
            <person name="Samain S."/>
            <person name="Cattolico L."/>
            <person name="Pelletier E."/>
            <person name="Couloux A."/>
            <person name="Segurens B."/>
            <person name="Wincker P."/>
            <person name="D'Hont A."/>
            <person name="Scarpelli C."/>
            <person name="Weissenbach J."/>
            <person name="Salanoubat M."/>
            <person name="Quetier F."/>
            <person name="Yu Y."/>
            <person name="Kim H.R."/>
            <person name="Rambo T."/>
            <person name="Currie J."/>
            <person name="Collura K."/>
            <person name="Luo M."/>
            <person name="Yang T."/>
            <person name="Ammiraju J.S.S."/>
            <person name="Engler F."/>
            <person name="Soderlund C."/>
            <person name="Wing R.A."/>
            <person name="Palmer L.E."/>
            <person name="de la Bastide M."/>
            <person name="Spiegel L."/>
            <person name="Nascimento L."/>
            <person name="Zutavern T."/>
            <person name="O'Shaughnessy A."/>
            <person name="Dike S."/>
            <person name="Dedhia N."/>
            <person name="Preston R."/>
            <person name="Balija V."/>
            <person name="McCombie W.R."/>
            <person name="Chow T."/>
            <person name="Chen H."/>
            <person name="Chung M."/>
            <person name="Chen C."/>
            <person name="Shaw J."/>
            <person name="Wu H."/>
            <person name="Hsiao K."/>
            <person name="Chao Y."/>
            <person name="Chu M."/>
            <person name="Cheng C."/>
            <person name="Hour A."/>
            <person name="Lee P."/>
            <person name="Lin S."/>
            <person name="Lin Y."/>
            <person name="Liou J."/>
            <person name="Liu S."/>
            <person name="Hsing Y."/>
            <person name="Raghuvanshi S."/>
            <person name="Mohanty A."/>
            <person name="Bharti A.K."/>
            <person name="Gaur A."/>
            <person name="Gupta V."/>
            <person name="Kumar D."/>
            <person name="Ravi V."/>
            <person name="Vij S."/>
            <person name="Kapur A."/>
            <person name="Khurana P."/>
            <person name="Khurana P."/>
            <person name="Khurana J.P."/>
            <person name="Tyagi A.K."/>
            <person name="Gaikwad K."/>
            <person name="Singh A."/>
            <person name="Dalal V."/>
            <person name="Srivastava S."/>
            <person name="Dixit A."/>
            <person name="Pal A.K."/>
            <person name="Ghazi I.A."/>
            <person name="Yadav M."/>
            <person name="Pandit A."/>
            <person name="Bhargava A."/>
            <person name="Sureshbabu K."/>
            <person name="Batra K."/>
            <person name="Sharma T.R."/>
            <person name="Mohapatra T."/>
            <person name="Singh N.K."/>
            <person name="Messing J."/>
            <person name="Nelson A.B."/>
            <person name="Fuks G."/>
            <person name="Kavchok S."/>
            <person name="Keizer G."/>
            <person name="Linton E."/>
            <person name="Llaca V."/>
            <person name="Song R."/>
            <person name="Tanyolac B."/>
            <person name="Young S."/>
            <person name="Ho-Il K."/>
            <person name="Hahn J.H."/>
            <person name="Sangsakoo G."/>
            <person name="Vanavichit A."/>
            <person name="de Mattos Luiz.A.T."/>
            <person name="Zimmer P.D."/>
            <person name="Malone G."/>
            <person name="Dellagostin O."/>
            <person name="de Oliveira A.C."/>
            <person name="Bevan M."/>
            <person name="Bancroft I."/>
            <person name="Minx P."/>
            <person name="Cordum H."/>
            <person name="Wilson R."/>
            <person name="Cheng Z."/>
            <person name="Jin W."/>
            <person name="Jiang J."/>
            <person name="Leong S.A."/>
            <person name="Iwama H."/>
            <person name="Gojobori T."/>
            <person name="Itoh T."/>
            <person name="Niimura Y."/>
            <person name="Fujii Y."/>
            <person name="Habara T."/>
            <person name="Sakai H."/>
            <person name="Sato Y."/>
            <person name="Wilson G."/>
            <person name="Kumar K."/>
            <person name="McCouch S."/>
            <person name="Juretic N."/>
            <person name="Hoen D."/>
            <person name="Wright S."/>
            <person name="Bruskiewich R."/>
            <person name="Bureau T."/>
            <person name="Miyao A."/>
            <person name="Hirochika H."/>
            <person name="Nishikawa T."/>
            <person name="Kadowaki K."/>
            <person name="Sugiura M."/>
            <person name="Burr B."/>
            <person name="Sasaki T."/>
        </authorList>
    </citation>
    <scope>NUCLEOTIDE SEQUENCE [LARGE SCALE GENOMIC DNA]</scope>
    <source>
        <strain evidence="2">cv. Nipponbare</strain>
    </source>
</reference>
<dbReference type="AlphaFoldDB" id="A0A0P0W6Y4"/>
<sequence>STACDARLFLGSIEFFRGSIEFFRDFWWASSNFLRDQEITLFLLNIKAKLIPSVVAFISVSISLFMKDSLPYIPIILFGNYIS</sequence>
<organism evidence="1 2">
    <name type="scientific">Oryza sativa subsp. japonica</name>
    <name type="common">Rice</name>
    <dbReference type="NCBI Taxonomy" id="39947"/>
    <lineage>
        <taxon>Eukaryota</taxon>
        <taxon>Viridiplantae</taxon>
        <taxon>Streptophyta</taxon>
        <taxon>Embryophyta</taxon>
        <taxon>Tracheophyta</taxon>
        <taxon>Spermatophyta</taxon>
        <taxon>Magnoliopsida</taxon>
        <taxon>Liliopsida</taxon>
        <taxon>Poales</taxon>
        <taxon>Poaceae</taxon>
        <taxon>BOP clade</taxon>
        <taxon>Oryzoideae</taxon>
        <taxon>Oryzeae</taxon>
        <taxon>Oryzinae</taxon>
        <taxon>Oryza</taxon>
        <taxon>Oryza sativa</taxon>
    </lineage>
</organism>
<name>A0A0P0W6Y4_ORYSJ</name>
<feature type="non-terminal residue" evidence="1">
    <location>
        <position position="1"/>
    </location>
</feature>
<dbReference type="KEGG" id="dosa:Os04g0173300"/>
<protein>
    <submittedName>
        <fullName evidence="1">Os04g0173300 protein</fullName>
    </submittedName>
</protein>
<reference evidence="2" key="2">
    <citation type="journal article" date="2008" name="Nucleic Acids Res.">
        <title>The rice annotation project database (RAP-DB): 2008 update.</title>
        <authorList>
            <consortium name="The rice annotation project (RAP)"/>
        </authorList>
    </citation>
    <scope>GENOME REANNOTATION</scope>
    <source>
        <strain evidence="2">cv. Nipponbare</strain>
    </source>
</reference>
<gene>
    <name evidence="1" type="ordered locus">Os04g0173300</name>
</gene>
<evidence type="ECO:0000313" key="1">
    <source>
        <dbReference type="EMBL" id="BAF14065.1"/>
    </source>
</evidence>
<accession>A0A0P0W6Y4</accession>
<dbReference type="Gramene" id="Os04t0173300-02">
    <property type="protein sequence ID" value="Os04t0173300-02"/>
    <property type="gene ID" value="Os04g0173300"/>
</dbReference>
<dbReference type="Proteomes" id="UP000000763">
    <property type="component" value="Chromosome 4"/>
</dbReference>
<evidence type="ECO:0000313" key="2">
    <source>
        <dbReference type="Proteomes" id="UP000000763"/>
    </source>
</evidence>
<proteinExistence type="predicted"/>